<sequence>MHQEIIALEKNHTWDVVPLPLDKRPIGNKWVYKLKVKNDGSVERCKVRLVAKGFNQIEGVDYVDCFSPVAKAVTIARSSAGTSLTQAKYIQDILQVAGLQHAKAATTPLPQGTKLCATEGVVLLDPEPYRRLVGCLLYLGFTRPDISFGVQQLSQFLHRPCESHWQATVNANFIVSKN</sequence>
<accession>A0AAW2UIZ0</accession>
<organism evidence="2">
    <name type="scientific">Sesamum latifolium</name>
    <dbReference type="NCBI Taxonomy" id="2727402"/>
    <lineage>
        <taxon>Eukaryota</taxon>
        <taxon>Viridiplantae</taxon>
        <taxon>Streptophyta</taxon>
        <taxon>Embryophyta</taxon>
        <taxon>Tracheophyta</taxon>
        <taxon>Spermatophyta</taxon>
        <taxon>Magnoliopsida</taxon>
        <taxon>eudicotyledons</taxon>
        <taxon>Gunneridae</taxon>
        <taxon>Pentapetalae</taxon>
        <taxon>asterids</taxon>
        <taxon>lamiids</taxon>
        <taxon>Lamiales</taxon>
        <taxon>Pedaliaceae</taxon>
        <taxon>Sesamum</taxon>
    </lineage>
</organism>
<reference evidence="2" key="1">
    <citation type="submission" date="2020-06" db="EMBL/GenBank/DDBJ databases">
        <authorList>
            <person name="Li T."/>
            <person name="Hu X."/>
            <person name="Zhang T."/>
            <person name="Song X."/>
            <person name="Zhang H."/>
            <person name="Dai N."/>
            <person name="Sheng W."/>
            <person name="Hou X."/>
            <person name="Wei L."/>
        </authorList>
    </citation>
    <scope>NUCLEOTIDE SEQUENCE</scope>
    <source>
        <strain evidence="2">KEN1</strain>
        <tissue evidence="2">Leaf</tissue>
    </source>
</reference>
<dbReference type="PANTHER" id="PTHR11439">
    <property type="entry name" value="GAG-POL-RELATED RETROTRANSPOSON"/>
    <property type="match status" value="1"/>
</dbReference>
<evidence type="ECO:0000259" key="1">
    <source>
        <dbReference type="Pfam" id="PF07727"/>
    </source>
</evidence>
<proteinExistence type="predicted"/>
<dbReference type="InterPro" id="IPR013103">
    <property type="entry name" value="RVT_2"/>
</dbReference>
<dbReference type="EMBL" id="JACGWN010000012">
    <property type="protein sequence ID" value="KAL0416885.1"/>
    <property type="molecule type" value="Genomic_DNA"/>
</dbReference>
<dbReference type="Pfam" id="PF07727">
    <property type="entry name" value="RVT_2"/>
    <property type="match status" value="1"/>
</dbReference>
<dbReference type="PANTHER" id="PTHR11439:SF465">
    <property type="entry name" value="REVERSE TRANSCRIPTASE TY1_COPIA-TYPE DOMAIN-CONTAINING PROTEIN"/>
    <property type="match status" value="1"/>
</dbReference>
<evidence type="ECO:0000313" key="2">
    <source>
        <dbReference type="EMBL" id="KAL0416885.1"/>
    </source>
</evidence>
<comment type="caution">
    <text evidence="2">The sequence shown here is derived from an EMBL/GenBank/DDBJ whole genome shotgun (WGS) entry which is preliminary data.</text>
</comment>
<name>A0AAW2UIZ0_9LAMI</name>
<feature type="domain" description="Reverse transcriptase Ty1/copia-type" evidence="1">
    <location>
        <begin position="11"/>
        <end position="72"/>
    </location>
</feature>
<gene>
    <name evidence="2" type="ORF">Slati_3520400</name>
</gene>
<reference evidence="2" key="2">
    <citation type="journal article" date="2024" name="Plant">
        <title>Genomic evolution and insights into agronomic trait innovations of Sesamum species.</title>
        <authorList>
            <person name="Miao H."/>
            <person name="Wang L."/>
            <person name="Qu L."/>
            <person name="Liu H."/>
            <person name="Sun Y."/>
            <person name="Le M."/>
            <person name="Wang Q."/>
            <person name="Wei S."/>
            <person name="Zheng Y."/>
            <person name="Lin W."/>
            <person name="Duan Y."/>
            <person name="Cao H."/>
            <person name="Xiong S."/>
            <person name="Wang X."/>
            <person name="Wei L."/>
            <person name="Li C."/>
            <person name="Ma Q."/>
            <person name="Ju M."/>
            <person name="Zhao R."/>
            <person name="Li G."/>
            <person name="Mu C."/>
            <person name="Tian Q."/>
            <person name="Mei H."/>
            <person name="Zhang T."/>
            <person name="Gao T."/>
            <person name="Zhang H."/>
        </authorList>
    </citation>
    <scope>NUCLEOTIDE SEQUENCE</scope>
    <source>
        <strain evidence="2">KEN1</strain>
    </source>
</reference>
<protein>
    <submittedName>
        <fullName evidence="2">Retrovirus-related Pol polyprotein from transposon RE1</fullName>
    </submittedName>
</protein>
<dbReference type="AlphaFoldDB" id="A0AAW2UIZ0"/>